<dbReference type="InterPro" id="IPR009721">
    <property type="entry name" value="O-acyltransferase_WSD1_C"/>
</dbReference>
<dbReference type="Pfam" id="PF06974">
    <property type="entry name" value="WS_DGAT_C"/>
    <property type="match status" value="1"/>
</dbReference>
<feature type="non-terminal residue" evidence="3">
    <location>
        <position position="112"/>
    </location>
</feature>
<evidence type="ECO:0000313" key="3">
    <source>
        <dbReference type="EMBL" id="CAG7827638.1"/>
    </source>
</evidence>
<dbReference type="EMBL" id="CAJVCH010544279">
    <property type="protein sequence ID" value="CAG7827638.1"/>
    <property type="molecule type" value="Genomic_DNA"/>
</dbReference>
<comment type="caution">
    <text evidence="3">The sequence shown here is derived from an EMBL/GenBank/DDBJ whole genome shotgun (WGS) entry which is preliminary data.</text>
</comment>
<keyword evidence="1" id="KW-1133">Transmembrane helix</keyword>
<name>A0A8J2PND8_9HEXA</name>
<organism evidence="3 4">
    <name type="scientific">Allacma fusca</name>
    <dbReference type="NCBI Taxonomy" id="39272"/>
    <lineage>
        <taxon>Eukaryota</taxon>
        <taxon>Metazoa</taxon>
        <taxon>Ecdysozoa</taxon>
        <taxon>Arthropoda</taxon>
        <taxon>Hexapoda</taxon>
        <taxon>Collembola</taxon>
        <taxon>Symphypleona</taxon>
        <taxon>Sminthuridae</taxon>
        <taxon>Allacma</taxon>
    </lineage>
</organism>
<protein>
    <recommendedName>
        <fullName evidence="2">O-acyltransferase WSD1 C-terminal domain-containing protein</fullName>
    </recommendedName>
</protein>
<gene>
    <name evidence="3" type="ORF">AFUS01_LOCUS37614</name>
</gene>
<keyword evidence="1" id="KW-0472">Membrane</keyword>
<evidence type="ECO:0000259" key="2">
    <source>
        <dbReference type="Pfam" id="PF06974"/>
    </source>
</evidence>
<evidence type="ECO:0000256" key="1">
    <source>
        <dbReference type="SAM" id="Phobius"/>
    </source>
</evidence>
<dbReference type="AlphaFoldDB" id="A0A8J2PND8"/>
<keyword evidence="1" id="KW-0812">Transmembrane</keyword>
<feature type="transmembrane region" description="Helical" evidence="1">
    <location>
        <begin position="45"/>
        <end position="61"/>
    </location>
</feature>
<proteinExistence type="predicted"/>
<sequence>HPTLLRNHFIFSFIRLPVGVADSAKRLKKMEKNLQKLKNSASTPLIFGLIPTIGSIFHWMMDCFVTNTFTTALLSNFPGPPTTTYFIADGGSTRVTDMNFIAGCGKGGVGEK</sequence>
<reference evidence="3" key="1">
    <citation type="submission" date="2021-06" db="EMBL/GenBank/DDBJ databases">
        <authorList>
            <person name="Hodson N. C."/>
            <person name="Mongue J. A."/>
            <person name="Jaron S. K."/>
        </authorList>
    </citation>
    <scope>NUCLEOTIDE SEQUENCE</scope>
</reference>
<keyword evidence="4" id="KW-1185">Reference proteome</keyword>
<feature type="domain" description="O-acyltransferase WSD1 C-terminal" evidence="2">
    <location>
        <begin position="7"/>
        <end position="86"/>
    </location>
</feature>
<dbReference type="OrthoDB" id="619536at2759"/>
<accession>A0A8J2PND8</accession>
<dbReference type="Proteomes" id="UP000708208">
    <property type="component" value="Unassembled WGS sequence"/>
</dbReference>
<evidence type="ECO:0000313" key="4">
    <source>
        <dbReference type="Proteomes" id="UP000708208"/>
    </source>
</evidence>